<dbReference type="Pfam" id="PF00391">
    <property type="entry name" value="PEP-utilizers"/>
    <property type="match status" value="1"/>
</dbReference>
<dbReference type="AlphaFoldDB" id="A0A7D5YDH8"/>
<dbReference type="PANTHER" id="PTHR43615">
    <property type="entry name" value="PHOSPHOENOLPYRUVATE SYNTHASE-RELATED"/>
    <property type="match status" value="1"/>
</dbReference>
<dbReference type="SUPFAM" id="SSF52009">
    <property type="entry name" value="Phosphohistidine domain"/>
    <property type="match status" value="1"/>
</dbReference>
<dbReference type="InterPro" id="IPR008279">
    <property type="entry name" value="PEP-util_enz_mobile_dom"/>
</dbReference>
<name>A0A7D5YDH8_9ACTN</name>
<organism evidence="2">
    <name type="scientific">Micromonospora carbonacea</name>
    <dbReference type="NCBI Taxonomy" id="47853"/>
    <lineage>
        <taxon>Bacteria</taxon>
        <taxon>Bacillati</taxon>
        <taxon>Actinomycetota</taxon>
        <taxon>Actinomycetes</taxon>
        <taxon>Micromonosporales</taxon>
        <taxon>Micromonosporaceae</taxon>
        <taxon>Micromonospora</taxon>
    </lineage>
</organism>
<accession>A0A7D5YDH8</accession>
<sequence>MRTGFPAIDVDPHPDFRIYSAGNLGEVAPQRLSPMSWSLVGTPMERGTRRLVRQVWGTVPWAEGSHYVFLGYFGCRPYHNLSAYSHLAGQFPRVSPRDVTEAYFEGVEPPPVRSHGREGAVRRYAAIPRMLRVWGRLNQTINRLEEEVTVLEDLARRAVGRGSEAGMYEVLLRAEPMLADGWAAHIVTTSCVVPMTVAQRELHRRVPGAGGAEAWLNRPRELVWSRMYDAVGTPGDFAPGEFLGSSFYEVADADDPWQRFVVRHSSPATGAGARPDGVLELDEALWGMLPPVRRRLVQGTARMIGDMMAAREHSKSVVMRLLHLHRRILPELAAAWRLPGGRWPYLTIEEFRRAHREPGLLEHAEQRREECLRAVDAPMPEHLDLTGAVGVPWGAEARRLARGVSPGRVTGVVVTSADDMPEDGPCVLVCASADADVAPLLGFVDGVLTQRGSEMSHIAILAREHRIPAVVGYADAAALRTGDMITIDGRSGDVHVEPAG</sequence>
<evidence type="ECO:0000259" key="1">
    <source>
        <dbReference type="Pfam" id="PF00391"/>
    </source>
</evidence>
<dbReference type="EMBL" id="CP058905">
    <property type="protein sequence ID" value="QLJ96936.1"/>
    <property type="molecule type" value="Genomic_DNA"/>
</dbReference>
<gene>
    <name evidence="2" type="ORF">HZU44_18845</name>
</gene>
<protein>
    <recommendedName>
        <fullName evidence="1">PEP-utilising enzyme mobile domain-containing protein</fullName>
    </recommendedName>
</protein>
<dbReference type="InterPro" id="IPR036637">
    <property type="entry name" value="Phosphohistidine_dom_sf"/>
</dbReference>
<feature type="domain" description="PEP-utilising enzyme mobile" evidence="1">
    <location>
        <begin position="425"/>
        <end position="492"/>
    </location>
</feature>
<dbReference type="InterPro" id="IPR051549">
    <property type="entry name" value="PEP_Utilizing_Enz"/>
</dbReference>
<dbReference type="PANTHER" id="PTHR43615:SF1">
    <property type="entry name" value="PPDK_N DOMAIN-CONTAINING PROTEIN"/>
    <property type="match status" value="1"/>
</dbReference>
<dbReference type="GO" id="GO:0016772">
    <property type="term" value="F:transferase activity, transferring phosphorus-containing groups"/>
    <property type="evidence" value="ECO:0007669"/>
    <property type="project" value="InterPro"/>
</dbReference>
<dbReference type="Gene3D" id="3.50.30.10">
    <property type="entry name" value="Phosphohistidine domain"/>
    <property type="match status" value="1"/>
</dbReference>
<evidence type="ECO:0000313" key="2">
    <source>
        <dbReference type="EMBL" id="QLJ96936.1"/>
    </source>
</evidence>
<reference evidence="2" key="1">
    <citation type="submission" date="2020-08" db="EMBL/GenBank/DDBJ databases">
        <title>A bifunctional nitrone conjugated secondary metabolite targeting the ribosome.</title>
        <authorList>
            <person name="Limbrick E.M."/>
            <person name="Graf M."/>
            <person name="Derewacz D.K."/>
            <person name="Nguyen F."/>
            <person name="Spraggins J.M."/>
            <person name="Wieland M."/>
            <person name="Ynigez-Gutierrez A.E."/>
            <person name="Reisman B.J."/>
            <person name="Zinshteyn B."/>
            <person name="McCulloch K."/>
            <person name="Iverson T.M."/>
            <person name="Green R."/>
            <person name="Wilson D.N."/>
            <person name="Bachmann B.O."/>
        </authorList>
    </citation>
    <scope>NUCLEOTIDE SEQUENCE</scope>
    <source>
        <strain evidence="2">Africana</strain>
    </source>
</reference>
<proteinExistence type="predicted"/>